<proteinExistence type="predicted"/>
<dbReference type="KEGG" id="nai:NECAME_16270"/>
<organism evidence="2 3">
    <name type="scientific">Necator americanus</name>
    <name type="common">Human hookworm</name>
    <dbReference type="NCBI Taxonomy" id="51031"/>
    <lineage>
        <taxon>Eukaryota</taxon>
        <taxon>Metazoa</taxon>
        <taxon>Ecdysozoa</taxon>
        <taxon>Nematoda</taxon>
        <taxon>Chromadorea</taxon>
        <taxon>Rhabditida</taxon>
        <taxon>Rhabditina</taxon>
        <taxon>Rhabditomorpha</taxon>
        <taxon>Strongyloidea</taxon>
        <taxon>Ancylostomatidae</taxon>
        <taxon>Bunostominae</taxon>
        <taxon>Necator</taxon>
    </lineage>
</organism>
<name>W2TY02_NECAM</name>
<dbReference type="Proteomes" id="UP000053676">
    <property type="component" value="Unassembled WGS sequence"/>
</dbReference>
<dbReference type="AlphaFoldDB" id="W2TY02"/>
<feature type="compositionally biased region" description="Polar residues" evidence="1">
    <location>
        <begin position="64"/>
        <end position="74"/>
    </location>
</feature>
<evidence type="ECO:0000313" key="3">
    <source>
        <dbReference type="Proteomes" id="UP000053676"/>
    </source>
</evidence>
<protein>
    <submittedName>
        <fullName evidence="2">Uncharacterized protein</fullName>
    </submittedName>
</protein>
<sequence length="94" mass="9963">QTATHEPIQRIVKEEGRVFPGSSSEPVLAKLAHTEEDEAGAPCNSKSIAPGACAVITTPGAIRNTSVPRTSSLYSLDEDDEKPPAKAHPPDFQI</sequence>
<feature type="non-terminal residue" evidence="2">
    <location>
        <position position="1"/>
    </location>
</feature>
<feature type="region of interest" description="Disordered" evidence="1">
    <location>
        <begin position="64"/>
        <end position="94"/>
    </location>
</feature>
<dbReference type="OMA" id="ATHEPIQ"/>
<dbReference type="EMBL" id="KI657528">
    <property type="protein sequence ID" value="ETN86559.1"/>
    <property type="molecule type" value="Genomic_DNA"/>
</dbReference>
<reference evidence="3" key="1">
    <citation type="journal article" date="2014" name="Nat. Genet.">
        <title>Genome of the human hookworm Necator americanus.</title>
        <authorList>
            <person name="Tang Y.T."/>
            <person name="Gao X."/>
            <person name="Rosa B.A."/>
            <person name="Abubucker S."/>
            <person name="Hallsworth-Pepin K."/>
            <person name="Martin J."/>
            <person name="Tyagi R."/>
            <person name="Heizer E."/>
            <person name="Zhang X."/>
            <person name="Bhonagiri-Palsikar V."/>
            <person name="Minx P."/>
            <person name="Warren W.C."/>
            <person name="Wang Q."/>
            <person name="Zhan B."/>
            <person name="Hotez P.J."/>
            <person name="Sternberg P.W."/>
            <person name="Dougall A."/>
            <person name="Gaze S.T."/>
            <person name="Mulvenna J."/>
            <person name="Sotillo J."/>
            <person name="Ranganathan S."/>
            <person name="Rabelo E.M."/>
            <person name="Wilson R.K."/>
            <person name="Felgner P.L."/>
            <person name="Bethony J."/>
            <person name="Hawdon J.M."/>
            <person name="Gasser R.B."/>
            <person name="Loukas A."/>
            <person name="Mitreva M."/>
        </authorList>
    </citation>
    <scope>NUCLEOTIDE SEQUENCE [LARGE SCALE GENOMIC DNA]</scope>
</reference>
<evidence type="ECO:0000313" key="2">
    <source>
        <dbReference type="EMBL" id="ETN86559.1"/>
    </source>
</evidence>
<evidence type="ECO:0000256" key="1">
    <source>
        <dbReference type="SAM" id="MobiDB-lite"/>
    </source>
</evidence>
<keyword evidence="3" id="KW-1185">Reference proteome</keyword>
<gene>
    <name evidence="2" type="ORF">NECAME_16270</name>
</gene>
<accession>W2TY02</accession>
<dbReference type="OrthoDB" id="10414801at2759"/>
<dbReference type="STRING" id="51031.W2TY02"/>